<reference evidence="3 4" key="1">
    <citation type="journal article" date="2019" name="Emerg. Microbes Infect.">
        <title>Comprehensive subspecies identification of 175 nontuberculous mycobacteria species based on 7547 genomic profiles.</title>
        <authorList>
            <person name="Matsumoto Y."/>
            <person name="Kinjo T."/>
            <person name="Motooka D."/>
            <person name="Nabeya D."/>
            <person name="Jung N."/>
            <person name="Uechi K."/>
            <person name="Horii T."/>
            <person name="Iida T."/>
            <person name="Fujita J."/>
            <person name="Nakamura S."/>
        </authorList>
    </citation>
    <scope>NUCLEOTIDE SEQUENCE [LARGE SCALE GENOMIC DNA]</scope>
    <source>
        <strain evidence="3 4">JCM 17322</strain>
    </source>
</reference>
<dbReference type="InterPro" id="IPR001279">
    <property type="entry name" value="Metallo-B-lactamas"/>
</dbReference>
<sequence length="643" mass="69146">MRWATFRSDDEERVGVVSGDTIHALPAGVTLLELIGRGAAGLRQAGEQALGSPDTVTRLDQVRLMAPIPRPPSIRDCLCFLDHMRNCQAAMGRGRVLTDSWYRIPAFYFACPSTVLGPYDDAPTAPGSAWQDFELEIAAIIGTAGRDLSVEQAEQAIIGYTIFNDWSARDLQQLEAQLGIGQGKGKDSGVTLGPYLVTPDELEPYRHDGKLNLQVSALVNDRVIGSGSTATMDWTFGEVISFASRGVTLAPGDVFGSGTVPTCTLVEHLSDLGSFPGWLHDGDVVTLRVQGLGEIRQTVRASAPPKRLAVRPDPDTKPEVPRVNPASPKLPYTRGLHEVGNRVWAWTLPDGGYGWSNAGLIAGKGASLLVDTLFDLPLTREMLAAMQPITVDAPITQAVITHSNGDHTHGNQLLDASVRIIAAKGTADEIAQGMAPEMLAMTQVADLGPVATRYARDRFGHFDFSGIRLRNADVTFDRELTVDAGGREVRLLNLGPAHTGADTVVHVPDAGVLFAGDLLFVGCTPIVWAGPIANWVAACDTMIGLDASTVVPGHGPVTDVGGIRAVRGYLLHVAEHAEASYRKGLSFLEAADTIDLGEYATWLDAERVVVNIYQRYRELDPDTPKMEMLALLGMQAEWLAKRA</sequence>
<dbReference type="InterPro" id="IPR036663">
    <property type="entry name" value="Fumarylacetoacetase_C_sf"/>
</dbReference>
<dbReference type="InterPro" id="IPR018833">
    <property type="entry name" value="Rv2993c-like_N"/>
</dbReference>
<dbReference type="PANTHER" id="PTHR43211">
    <property type="entry name" value="FUMARYLACETOACETATE HYDROLASE"/>
    <property type="match status" value="1"/>
</dbReference>
<gene>
    <name evidence="3" type="ORF">MBOT_21860</name>
</gene>
<evidence type="ECO:0000259" key="2">
    <source>
        <dbReference type="SMART" id="SM00849"/>
    </source>
</evidence>
<dbReference type="PANTHER" id="PTHR43211:SF1">
    <property type="entry name" value="BLL6422 PROTEIN"/>
    <property type="match status" value="1"/>
</dbReference>
<dbReference type="InterPro" id="IPR036866">
    <property type="entry name" value="RibonucZ/Hydroxyglut_hydro"/>
</dbReference>
<feature type="region of interest" description="Disordered" evidence="1">
    <location>
        <begin position="303"/>
        <end position="327"/>
    </location>
</feature>
<dbReference type="SMART" id="SM00849">
    <property type="entry name" value="Lactamase_B"/>
    <property type="match status" value="1"/>
</dbReference>
<dbReference type="InterPro" id="IPR011234">
    <property type="entry name" value="Fumarylacetoacetase-like_C"/>
</dbReference>
<dbReference type="Gene3D" id="3.90.850.10">
    <property type="entry name" value="Fumarylacetoacetase-like, C-terminal domain"/>
    <property type="match status" value="1"/>
</dbReference>
<protein>
    <submittedName>
        <fullName evidence="3">Bifunctional 2-hydroxyhepta-2,4-diene-1,7-dioate isomerase/cyclase/dehydrase</fullName>
    </submittedName>
</protein>
<proteinExistence type="predicted"/>
<feature type="domain" description="Metallo-beta-lactamase" evidence="2">
    <location>
        <begin position="355"/>
        <end position="554"/>
    </location>
</feature>
<dbReference type="Proteomes" id="UP000465361">
    <property type="component" value="Unassembled WGS sequence"/>
</dbReference>
<comment type="caution">
    <text evidence="3">The sequence shown here is derived from an EMBL/GenBank/DDBJ whole genome shotgun (WGS) entry which is preliminary data.</text>
</comment>
<evidence type="ECO:0000313" key="4">
    <source>
        <dbReference type="Proteomes" id="UP000465361"/>
    </source>
</evidence>
<keyword evidence="4" id="KW-1185">Reference proteome</keyword>
<dbReference type="SUPFAM" id="SSF56529">
    <property type="entry name" value="FAH"/>
    <property type="match status" value="1"/>
</dbReference>
<dbReference type="GO" id="GO:0016853">
    <property type="term" value="F:isomerase activity"/>
    <property type="evidence" value="ECO:0007669"/>
    <property type="project" value="UniProtKB-KW"/>
</dbReference>
<dbReference type="EMBL" id="BLKW01000004">
    <property type="protein sequence ID" value="GFG74821.1"/>
    <property type="molecule type" value="Genomic_DNA"/>
</dbReference>
<feature type="compositionally biased region" description="Basic and acidic residues" evidence="1">
    <location>
        <begin position="310"/>
        <end position="320"/>
    </location>
</feature>
<dbReference type="AlphaFoldDB" id="A0A7I9XYD1"/>
<dbReference type="Pfam" id="PF10370">
    <property type="entry name" value="Rv2993c-like_N"/>
    <property type="match status" value="1"/>
</dbReference>
<dbReference type="CDD" id="cd16282">
    <property type="entry name" value="metallo-hydrolase-like_MBL-fold"/>
    <property type="match status" value="1"/>
</dbReference>
<dbReference type="SUPFAM" id="SSF56281">
    <property type="entry name" value="Metallo-hydrolase/oxidoreductase"/>
    <property type="match status" value="1"/>
</dbReference>
<organism evidence="3 4">
    <name type="scientific">Mycobacterium botniense</name>
    <dbReference type="NCBI Taxonomy" id="84962"/>
    <lineage>
        <taxon>Bacteria</taxon>
        <taxon>Bacillati</taxon>
        <taxon>Actinomycetota</taxon>
        <taxon>Actinomycetes</taxon>
        <taxon>Mycobacteriales</taxon>
        <taxon>Mycobacteriaceae</taxon>
        <taxon>Mycobacterium</taxon>
    </lineage>
</organism>
<accession>A0A7I9XYD1</accession>
<dbReference type="Gene3D" id="3.60.15.10">
    <property type="entry name" value="Ribonuclease Z/Hydroxyacylglutathione hydrolase-like"/>
    <property type="match status" value="1"/>
</dbReference>
<dbReference type="Pfam" id="PF00753">
    <property type="entry name" value="Lactamase_B"/>
    <property type="match status" value="1"/>
</dbReference>
<name>A0A7I9XYD1_9MYCO</name>
<keyword evidence="3" id="KW-0413">Isomerase</keyword>
<evidence type="ECO:0000313" key="3">
    <source>
        <dbReference type="EMBL" id="GFG74821.1"/>
    </source>
</evidence>
<dbReference type="Pfam" id="PF01557">
    <property type="entry name" value="FAA_hydrolase"/>
    <property type="match status" value="1"/>
</dbReference>
<dbReference type="RefSeq" id="WP_163757142.1">
    <property type="nucleotide sequence ID" value="NZ_BLKW01000004.1"/>
</dbReference>
<evidence type="ECO:0000256" key="1">
    <source>
        <dbReference type="SAM" id="MobiDB-lite"/>
    </source>
</evidence>